<dbReference type="OrthoDB" id="279517at2"/>
<keyword evidence="1" id="KW-0472">Membrane</keyword>
<dbReference type="InParanoid" id="Q7UH47"/>
<name>Q7UH47_RHOBA</name>
<evidence type="ECO:0000313" key="3">
    <source>
        <dbReference type="Proteomes" id="UP000001025"/>
    </source>
</evidence>
<dbReference type="AlphaFoldDB" id="Q7UH47"/>
<evidence type="ECO:0008006" key="4">
    <source>
        <dbReference type="Google" id="ProtNLM"/>
    </source>
</evidence>
<dbReference type="Proteomes" id="UP000001025">
    <property type="component" value="Chromosome"/>
</dbReference>
<keyword evidence="3" id="KW-1185">Reference proteome</keyword>
<keyword evidence="1" id="KW-0812">Transmembrane</keyword>
<evidence type="ECO:0000256" key="1">
    <source>
        <dbReference type="SAM" id="Phobius"/>
    </source>
</evidence>
<dbReference type="EnsemblBacteria" id="CAD78132">
    <property type="protein sequence ID" value="CAD78132"/>
    <property type="gene ID" value="RB4850"/>
</dbReference>
<evidence type="ECO:0000313" key="2">
    <source>
        <dbReference type="EMBL" id="CAD78132.1"/>
    </source>
</evidence>
<gene>
    <name evidence="2" type="ordered locus">RB4850</name>
</gene>
<feature type="transmembrane region" description="Helical" evidence="1">
    <location>
        <begin position="54"/>
        <end position="72"/>
    </location>
</feature>
<dbReference type="EMBL" id="BX294141">
    <property type="protein sequence ID" value="CAD78132.1"/>
    <property type="molecule type" value="Genomic_DNA"/>
</dbReference>
<accession>Q7UH47</accession>
<keyword evidence="1" id="KW-1133">Transmembrane helix</keyword>
<feature type="transmembrane region" description="Helical" evidence="1">
    <location>
        <begin position="21"/>
        <end position="42"/>
    </location>
</feature>
<feature type="transmembrane region" description="Helical" evidence="1">
    <location>
        <begin position="124"/>
        <end position="144"/>
    </location>
</feature>
<dbReference type="PATRIC" id="fig|243090.15.peg.2296"/>
<dbReference type="KEGG" id="rba:RB4850"/>
<dbReference type="STRING" id="243090.RB4850"/>
<feature type="transmembrane region" description="Helical" evidence="1">
    <location>
        <begin position="93"/>
        <end position="112"/>
    </location>
</feature>
<organism evidence="2 3">
    <name type="scientific">Rhodopirellula baltica (strain DSM 10527 / NCIMB 13988 / SH1)</name>
    <dbReference type="NCBI Taxonomy" id="243090"/>
    <lineage>
        <taxon>Bacteria</taxon>
        <taxon>Pseudomonadati</taxon>
        <taxon>Planctomycetota</taxon>
        <taxon>Planctomycetia</taxon>
        <taxon>Pirellulales</taxon>
        <taxon>Pirellulaceae</taxon>
        <taxon>Rhodopirellula</taxon>
    </lineage>
</organism>
<sequence length="150" mass="15949">MSCFVSDWSPESPTLLSLIRNVSLLVLVIATGALVATALPTLWGGHLGGATLRFHMMASGAVVVLLPVNAITRLLMRRQPATESALEMGAFRTLLVFGIATIATMFVCMLPVASTDTMHELVELHGWAGFAMAAAIAAVVYTTFTREKTA</sequence>
<reference evidence="2 3" key="1">
    <citation type="journal article" date="2003" name="Proc. Natl. Acad. Sci. U.S.A.">
        <title>Complete genome sequence of the marine planctomycete Pirellula sp. strain 1.</title>
        <authorList>
            <person name="Gloeckner F.O."/>
            <person name="Kube M."/>
            <person name="Bauer M."/>
            <person name="Teeling H."/>
            <person name="Lombardot T."/>
            <person name="Ludwig W."/>
            <person name="Gade D."/>
            <person name="Beck A."/>
            <person name="Borzym K."/>
            <person name="Heitmann K."/>
            <person name="Rabus R."/>
            <person name="Schlesner H."/>
            <person name="Amann R."/>
            <person name="Reinhardt R."/>
        </authorList>
    </citation>
    <scope>NUCLEOTIDE SEQUENCE [LARGE SCALE GENOMIC DNA]</scope>
    <source>
        <strain evidence="3">DSM 10527 / NCIMB 13988 / SH1</strain>
    </source>
</reference>
<proteinExistence type="predicted"/>
<dbReference type="HOGENOM" id="CLU_1739092_0_0_0"/>
<protein>
    <recommendedName>
        <fullName evidence="4">Transmembrane protein</fullName>
    </recommendedName>
</protein>